<evidence type="ECO:0000256" key="5">
    <source>
        <dbReference type="ARBA" id="ARBA00022679"/>
    </source>
</evidence>
<evidence type="ECO:0000256" key="6">
    <source>
        <dbReference type="SAM" id="MobiDB-lite"/>
    </source>
</evidence>
<comment type="subunit">
    <text evidence="2">Homodecamer; pentamer of dimers.</text>
</comment>
<dbReference type="Pfam" id="PF02548">
    <property type="entry name" value="Pantoate_transf"/>
    <property type="match status" value="1"/>
</dbReference>
<protein>
    <recommendedName>
        <fullName evidence="3">3-methyl-2-oxobutanoate hydroxymethyltransferase</fullName>
        <ecNumber evidence="3">2.1.2.11</ecNumber>
    </recommendedName>
</protein>
<comment type="caution">
    <text evidence="7">The sequence shown here is derived from an EMBL/GenBank/DDBJ whole genome shotgun (WGS) entry which is preliminary data.</text>
</comment>
<feature type="region of interest" description="Disordered" evidence="6">
    <location>
        <begin position="314"/>
        <end position="336"/>
    </location>
</feature>
<dbReference type="PANTHER" id="PTHR20881:SF0">
    <property type="entry name" value="3-METHYL-2-OXOBUTANOATE HYDROXYMETHYLTRANSFERASE"/>
    <property type="match status" value="1"/>
</dbReference>
<accession>A0A3A8MSH3</accession>
<organism evidence="7 8">
    <name type="scientific">Corallococcus sicarius</name>
    <dbReference type="NCBI Taxonomy" id="2316726"/>
    <lineage>
        <taxon>Bacteria</taxon>
        <taxon>Pseudomonadati</taxon>
        <taxon>Myxococcota</taxon>
        <taxon>Myxococcia</taxon>
        <taxon>Myxococcales</taxon>
        <taxon>Cystobacterineae</taxon>
        <taxon>Myxococcaceae</taxon>
        <taxon>Corallococcus</taxon>
    </lineage>
</organism>
<dbReference type="PANTHER" id="PTHR20881">
    <property type="entry name" value="3-METHYL-2-OXOBUTANOATE HYDROXYMETHYLTRANSFERASE"/>
    <property type="match status" value="1"/>
</dbReference>
<evidence type="ECO:0000256" key="4">
    <source>
        <dbReference type="ARBA" id="ARBA00022655"/>
    </source>
</evidence>
<dbReference type="AlphaFoldDB" id="A0A3A8MSH3"/>
<name>A0A3A8MSH3_9BACT</name>
<keyword evidence="4" id="KW-0566">Pantothenate biosynthesis</keyword>
<dbReference type="InterPro" id="IPR040442">
    <property type="entry name" value="Pyrv_kinase-like_dom_sf"/>
</dbReference>
<dbReference type="OrthoDB" id="9781789at2"/>
<dbReference type="GO" id="GO:0015940">
    <property type="term" value="P:pantothenate biosynthetic process"/>
    <property type="evidence" value="ECO:0007669"/>
    <property type="project" value="UniProtKB-KW"/>
</dbReference>
<dbReference type="GO" id="GO:0000287">
    <property type="term" value="F:magnesium ion binding"/>
    <property type="evidence" value="ECO:0007669"/>
    <property type="project" value="TreeGrafter"/>
</dbReference>
<dbReference type="EMBL" id="RAWG01000403">
    <property type="protein sequence ID" value="RKH32671.1"/>
    <property type="molecule type" value="Genomic_DNA"/>
</dbReference>
<dbReference type="Gene3D" id="3.20.20.60">
    <property type="entry name" value="Phosphoenolpyruvate-binding domains"/>
    <property type="match status" value="1"/>
</dbReference>
<dbReference type="GO" id="GO:0003864">
    <property type="term" value="F:3-methyl-2-oxobutanoate hydroxymethyltransferase activity"/>
    <property type="evidence" value="ECO:0007669"/>
    <property type="project" value="UniProtKB-EC"/>
</dbReference>
<evidence type="ECO:0000256" key="1">
    <source>
        <dbReference type="ARBA" id="ARBA00008676"/>
    </source>
</evidence>
<proteinExistence type="inferred from homology"/>
<evidence type="ECO:0000313" key="7">
    <source>
        <dbReference type="EMBL" id="RKH32671.1"/>
    </source>
</evidence>
<dbReference type="InterPro" id="IPR003700">
    <property type="entry name" value="Pantoate_hydroxy_MeTrfase"/>
</dbReference>
<dbReference type="InterPro" id="IPR015813">
    <property type="entry name" value="Pyrv/PenolPyrv_kinase-like_dom"/>
</dbReference>
<gene>
    <name evidence="7" type="ORF">D7X12_37000</name>
</gene>
<dbReference type="EC" id="2.1.2.11" evidence="3"/>
<dbReference type="Proteomes" id="UP000273405">
    <property type="component" value="Unassembled WGS sequence"/>
</dbReference>
<dbReference type="SUPFAM" id="SSF51621">
    <property type="entry name" value="Phosphoenolpyruvate/pyruvate domain"/>
    <property type="match status" value="1"/>
</dbReference>
<keyword evidence="5" id="KW-0808">Transferase</keyword>
<dbReference type="RefSeq" id="WP_120629909.1">
    <property type="nucleotide sequence ID" value="NZ_RAWG01000403.1"/>
</dbReference>
<reference evidence="8" key="1">
    <citation type="submission" date="2018-09" db="EMBL/GenBank/DDBJ databases">
        <authorList>
            <person name="Livingstone P.G."/>
            <person name="Whitworth D.E."/>
        </authorList>
    </citation>
    <scope>NUCLEOTIDE SEQUENCE [LARGE SCALE GENOMIC DNA]</scope>
    <source>
        <strain evidence="8">CA040B</strain>
    </source>
</reference>
<keyword evidence="8" id="KW-1185">Reference proteome</keyword>
<comment type="similarity">
    <text evidence="1">Belongs to the PanB family.</text>
</comment>
<evidence type="ECO:0000256" key="2">
    <source>
        <dbReference type="ARBA" id="ARBA00011424"/>
    </source>
</evidence>
<evidence type="ECO:0000313" key="8">
    <source>
        <dbReference type="Proteomes" id="UP000273405"/>
    </source>
</evidence>
<sequence>MSRTHEAHAVARKVRQPAPMSLWEFVVGQARERFARQALGLKVNLYRGYEVEALGQAMESLDLMRNCRLECLMVGDSYFMTHLGRPSTRLETVEEQVWGMDQMLTLLQEVRGAMTRAFPAYRRPFLLGDMPDGAATTPMVALRSAEVMVEAGAEVLKVEVTSDASLAVLEALCQEGFAVIAHLGYTPQGGVTRRYGDTLAEAREIFAGSRRVRDLGACGLVLEMVAEPVNQALCRPSPQALPVYSIFSGKAPCGGQSINVWDSVFLPSFKGKYFPPTAEHPVSAFPGVYTHETIARKVAEMLRLTLAGDFPLSPPSKLSPAEQEELRATDPWAATP</sequence>
<evidence type="ECO:0000256" key="3">
    <source>
        <dbReference type="ARBA" id="ARBA00012618"/>
    </source>
</evidence>